<evidence type="ECO:0000256" key="6">
    <source>
        <dbReference type="ARBA" id="ARBA00035137"/>
    </source>
</evidence>
<keyword evidence="4" id="KW-0496">Mitochondrion</keyword>
<evidence type="ECO:0000256" key="2">
    <source>
        <dbReference type="ARBA" id="ARBA00009864"/>
    </source>
</evidence>
<reference evidence="7" key="2">
    <citation type="submission" date="2021-05" db="EMBL/GenBank/DDBJ databases">
        <authorList>
            <person name="Pain A."/>
        </authorList>
    </citation>
    <scope>NUCLEOTIDE SEQUENCE</scope>
    <source>
        <strain evidence="7">1802A</strain>
    </source>
</reference>
<accession>A0AAD9G6G6</accession>
<comment type="similarity">
    <text evidence="2">Belongs to the mitochondrion-specific ribosomal protein mS23 family.</text>
</comment>
<dbReference type="AlphaFoldDB" id="A0AAD9G6G6"/>
<evidence type="ECO:0000256" key="4">
    <source>
        <dbReference type="ARBA" id="ARBA00023128"/>
    </source>
</evidence>
<organism evidence="7 8">
    <name type="scientific">Babesia divergens</name>
    <dbReference type="NCBI Taxonomy" id="32595"/>
    <lineage>
        <taxon>Eukaryota</taxon>
        <taxon>Sar</taxon>
        <taxon>Alveolata</taxon>
        <taxon>Apicomplexa</taxon>
        <taxon>Aconoidasida</taxon>
        <taxon>Piroplasmida</taxon>
        <taxon>Babesiidae</taxon>
        <taxon>Babesia</taxon>
    </lineage>
</organism>
<reference evidence="7" key="1">
    <citation type="journal article" date="2014" name="Nucleic Acids Res.">
        <title>The evolutionary dynamics of variant antigen genes in Babesia reveal a history of genomic innovation underlying host-parasite interaction.</title>
        <authorList>
            <person name="Jackson A.P."/>
            <person name="Otto T.D."/>
            <person name="Darby A."/>
            <person name="Ramaprasad A."/>
            <person name="Xia D."/>
            <person name="Echaide I.E."/>
            <person name="Farber M."/>
            <person name="Gahlot S."/>
            <person name="Gamble J."/>
            <person name="Gupta D."/>
            <person name="Gupta Y."/>
            <person name="Jackson L."/>
            <person name="Malandrin L."/>
            <person name="Malas T.B."/>
            <person name="Moussa E."/>
            <person name="Nair M."/>
            <person name="Reid A.J."/>
            <person name="Sanders M."/>
            <person name="Sharma J."/>
            <person name="Tracey A."/>
            <person name="Quail M.A."/>
            <person name="Weir W."/>
            <person name="Wastling J.M."/>
            <person name="Hall N."/>
            <person name="Willadsen P."/>
            <person name="Lingelbach K."/>
            <person name="Shiels B."/>
            <person name="Tait A."/>
            <person name="Berriman M."/>
            <person name="Allred D.R."/>
            <person name="Pain A."/>
        </authorList>
    </citation>
    <scope>NUCLEOTIDE SEQUENCE</scope>
    <source>
        <strain evidence="7">1802A</strain>
    </source>
</reference>
<protein>
    <recommendedName>
        <fullName evidence="6">Small ribosomal subunit protein mS23</fullName>
    </recommendedName>
</protein>
<evidence type="ECO:0000313" key="8">
    <source>
        <dbReference type="Proteomes" id="UP001195914"/>
    </source>
</evidence>
<dbReference type="InterPro" id="IPR059242">
    <property type="entry name" value="mS23_dom"/>
</dbReference>
<evidence type="ECO:0000256" key="1">
    <source>
        <dbReference type="ARBA" id="ARBA00004173"/>
    </source>
</evidence>
<dbReference type="Proteomes" id="UP001195914">
    <property type="component" value="Unassembled WGS sequence"/>
</dbReference>
<keyword evidence="5" id="KW-0687">Ribonucleoprotein</keyword>
<dbReference type="EMBL" id="JAHBMH010000073">
    <property type="protein sequence ID" value="KAK1932713.1"/>
    <property type="molecule type" value="Genomic_DNA"/>
</dbReference>
<sequence>MAKGAVHITGSNFAARRRLRWDILDRMRKLVYNGTCDRPKWLEWVERAPPLETRNILHTDRTIRNPYIPLVAALLKKYPHLRFEQCFRPENQWQKGLDHYAVDHPVMQFVANQLSLMNTGMSQKDAFQKTEKMFYKRRMEMEARIKVAMALAVDEDVEPLYTSGYAYWHKKIAQERGIFLMHIRDELR</sequence>
<keyword evidence="3" id="KW-0689">Ribosomal protein</keyword>
<evidence type="ECO:0000313" key="7">
    <source>
        <dbReference type="EMBL" id="KAK1932713.1"/>
    </source>
</evidence>
<dbReference type="CDD" id="cd23701">
    <property type="entry name" value="At1g26750"/>
    <property type="match status" value="1"/>
</dbReference>
<comment type="subcellular location">
    <subcellularLocation>
        <location evidence="1">Mitochondrion</location>
    </subcellularLocation>
</comment>
<evidence type="ECO:0000256" key="5">
    <source>
        <dbReference type="ARBA" id="ARBA00023274"/>
    </source>
</evidence>
<gene>
    <name evidence="7" type="ORF">X943_000462</name>
</gene>
<evidence type="ECO:0000256" key="3">
    <source>
        <dbReference type="ARBA" id="ARBA00022980"/>
    </source>
</evidence>
<keyword evidence="8" id="KW-1185">Reference proteome</keyword>
<proteinExistence type="inferred from homology"/>
<name>A0AAD9G6G6_BABDI</name>
<comment type="caution">
    <text evidence="7">The sequence shown here is derived from an EMBL/GenBank/DDBJ whole genome shotgun (WGS) entry which is preliminary data.</text>
</comment>